<dbReference type="STRING" id="36805.BOH66_12955"/>
<keyword evidence="3" id="KW-1185">Reference proteome</keyword>
<feature type="domain" description="SLH" evidence="1">
    <location>
        <begin position="570"/>
        <end position="630"/>
    </location>
</feature>
<dbReference type="RefSeq" id="WP_076691429.1">
    <property type="nucleotide sequence ID" value="NZ_CP018762.1"/>
</dbReference>
<dbReference type="InterPro" id="IPR001119">
    <property type="entry name" value="SLH_dom"/>
</dbReference>
<dbReference type="Proteomes" id="UP000187185">
    <property type="component" value="Chromosome"/>
</dbReference>
<dbReference type="EMBL" id="CP018762">
    <property type="protein sequence ID" value="APZ35049.1"/>
    <property type="molecule type" value="Genomic_DNA"/>
</dbReference>
<feature type="domain" description="SLH" evidence="1">
    <location>
        <begin position="312"/>
        <end position="372"/>
    </location>
</feature>
<reference evidence="2 3" key="1">
    <citation type="submission" date="2016-12" db="EMBL/GenBank/DDBJ databases">
        <title>Complete genome sequence of Microbacterium aurum KACC 15219.</title>
        <authorList>
            <person name="Jung Y."/>
            <person name="Shin J.-H."/>
            <person name="Lee Y.-J."/>
            <person name="Yi H."/>
            <person name="Bahn Y.-S."/>
            <person name="Kim J.F."/>
            <person name="Lee D.-W."/>
        </authorList>
    </citation>
    <scope>NUCLEOTIDE SEQUENCE [LARGE SCALE GENOMIC DNA]</scope>
    <source>
        <strain evidence="2 3">KACC 15219</strain>
    </source>
</reference>
<dbReference type="Pfam" id="PF00395">
    <property type="entry name" value="SLH"/>
    <property type="match status" value="2"/>
</dbReference>
<proteinExistence type="predicted"/>
<dbReference type="KEGG" id="maur:BOH66_12955"/>
<sequence>MVKAAAVVGFNPENIISDALFYDGNAMTSAEIQTFLDSKIGTCRNGKCLNVLTTGISSRDAVYSQSTGNLICSAIQGGSMKVSELIYRVQVACGISAKVILVTLQKEQGLTTSKEPSDWNLKAAMGASCPDTAPCDPAFAGVGPQILKGTQQLKTYKAAKFAKQPGRNYVGYSPTESCGGTYLNIQNYATAALYSYTPYQPNAAALAAGYGLGDGCSSYGNRNFYNYFTAWFGSAQYPQTDTPFVDVSSDANSTWFSVFSSDIVWMFNSGISQGWRLAPGYQEYLPTQSVTRDVMAAFLYRLAGSPSFSPPSVSPFADVSPADVFYKEIAWLTINSPSLSSDERFRPSEPVTREDMAGFLYDLAGQPPHAAAAQSPFIDVAVSSPSYRSISWLAAAGISSGWDEAAGRAFRPAAPVTRDVMAAFLRRMYNYLNPFTDVASMTSLATYSVFANDIAWLASAGITQGWEVGDRTRVYRPFESVTRDVMAAFLYRLAGSPDFSAPSISPFADVQVGQVFYKEISWLAAEGISEGWQEGATRVFRPAQPVSRDVMAAFLYRMAGSPESSPSGSPAFVDVAVDGSFYREIAWMASSGISSGWSVSETRSEYRPFQTVSRDVMAAFLHRFKQILEE</sequence>
<dbReference type="AlphaFoldDB" id="A0A1P8UAA4"/>
<accession>A0A1P8UAA4</accession>
<evidence type="ECO:0000313" key="3">
    <source>
        <dbReference type="Proteomes" id="UP000187185"/>
    </source>
</evidence>
<dbReference type="PROSITE" id="PS51272">
    <property type="entry name" value="SLH"/>
    <property type="match status" value="5"/>
</dbReference>
<name>A0A1P8UAA4_9MICO</name>
<evidence type="ECO:0000259" key="1">
    <source>
        <dbReference type="PROSITE" id="PS51272"/>
    </source>
</evidence>
<feature type="domain" description="SLH" evidence="1">
    <location>
        <begin position="440"/>
        <end position="502"/>
    </location>
</feature>
<gene>
    <name evidence="2" type="ORF">BOH66_12955</name>
</gene>
<feature type="domain" description="SLH" evidence="1">
    <location>
        <begin position="503"/>
        <end position="569"/>
    </location>
</feature>
<evidence type="ECO:0000313" key="2">
    <source>
        <dbReference type="EMBL" id="APZ35049.1"/>
    </source>
</evidence>
<organism evidence="2 3">
    <name type="scientific">Microbacterium aurum</name>
    <dbReference type="NCBI Taxonomy" id="36805"/>
    <lineage>
        <taxon>Bacteria</taxon>
        <taxon>Bacillati</taxon>
        <taxon>Actinomycetota</taxon>
        <taxon>Actinomycetes</taxon>
        <taxon>Micrococcales</taxon>
        <taxon>Microbacteriaceae</taxon>
        <taxon>Microbacterium</taxon>
    </lineage>
</organism>
<feature type="domain" description="SLH" evidence="1">
    <location>
        <begin position="373"/>
        <end position="439"/>
    </location>
</feature>
<protein>
    <recommendedName>
        <fullName evidence="1">SLH domain-containing protein</fullName>
    </recommendedName>
</protein>